<comment type="caution">
    <text evidence="1">The sequence shown here is derived from an EMBL/GenBank/DDBJ whole genome shotgun (WGS) entry which is preliminary data.</text>
</comment>
<evidence type="ECO:0000313" key="2">
    <source>
        <dbReference type="Proteomes" id="UP000828390"/>
    </source>
</evidence>
<keyword evidence="2" id="KW-1185">Reference proteome</keyword>
<dbReference type="AlphaFoldDB" id="A0A9D4R889"/>
<proteinExistence type="predicted"/>
<reference evidence="1" key="2">
    <citation type="submission" date="2020-11" db="EMBL/GenBank/DDBJ databases">
        <authorList>
            <person name="McCartney M.A."/>
            <person name="Auch B."/>
            <person name="Kono T."/>
            <person name="Mallez S."/>
            <person name="Becker A."/>
            <person name="Gohl D.M."/>
            <person name="Silverstein K.A.T."/>
            <person name="Koren S."/>
            <person name="Bechman K.B."/>
            <person name="Herman A."/>
            <person name="Abrahante J.E."/>
            <person name="Garbe J."/>
        </authorList>
    </citation>
    <scope>NUCLEOTIDE SEQUENCE</scope>
    <source>
        <strain evidence="1">Duluth1</strain>
        <tissue evidence="1">Whole animal</tissue>
    </source>
</reference>
<name>A0A9D4R889_DREPO</name>
<evidence type="ECO:0000313" key="1">
    <source>
        <dbReference type="EMBL" id="KAH3857402.1"/>
    </source>
</evidence>
<accession>A0A9D4R889</accession>
<dbReference type="Proteomes" id="UP000828390">
    <property type="component" value="Unassembled WGS sequence"/>
</dbReference>
<dbReference type="EMBL" id="JAIWYP010000003">
    <property type="protein sequence ID" value="KAH3857402.1"/>
    <property type="molecule type" value="Genomic_DNA"/>
</dbReference>
<reference evidence="1" key="1">
    <citation type="journal article" date="2019" name="bioRxiv">
        <title>The Genome of the Zebra Mussel, Dreissena polymorpha: A Resource for Invasive Species Research.</title>
        <authorList>
            <person name="McCartney M.A."/>
            <person name="Auch B."/>
            <person name="Kono T."/>
            <person name="Mallez S."/>
            <person name="Zhang Y."/>
            <person name="Obille A."/>
            <person name="Becker A."/>
            <person name="Abrahante J.E."/>
            <person name="Garbe J."/>
            <person name="Badalamenti J.P."/>
            <person name="Herman A."/>
            <person name="Mangelson H."/>
            <person name="Liachko I."/>
            <person name="Sullivan S."/>
            <person name="Sone E.D."/>
            <person name="Koren S."/>
            <person name="Silverstein K.A.T."/>
            <person name="Beckman K.B."/>
            <person name="Gohl D.M."/>
        </authorList>
    </citation>
    <scope>NUCLEOTIDE SEQUENCE</scope>
    <source>
        <strain evidence="1">Duluth1</strain>
        <tissue evidence="1">Whole animal</tissue>
    </source>
</reference>
<organism evidence="1 2">
    <name type="scientific">Dreissena polymorpha</name>
    <name type="common">Zebra mussel</name>
    <name type="synonym">Mytilus polymorpha</name>
    <dbReference type="NCBI Taxonomy" id="45954"/>
    <lineage>
        <taxon>Eukaryota</taxon>
        <taxon>Metazoa</taxon>
        <taxon>Spiralia</taxon>
        <taxon>Lophotrochozoa</taxon>
        <taxon>Mollusca</taxon>
        <taxon>Bivalvia</taxon>
        <taxon>Autobranchia</taxon>
        <taxon>Heteroconchia</taxon>
        <taxon>Euheterodonta</taxon>
        <taxon>Imparidentia</taxon>
        <taxon>Neoheterodontei</taxon>
        <taxon>Myida</taxon>
        <taxon>Dreissenoidea</taxon>
        <taxon>Dreissenidae</taxon>
        <taxon>Dreissena</taxon>
    </lineage>
</organism>
<gene>
    <name evidence="1" type="ORF">DPMN_100009</name>
</gene>
<sequence length="80" mass="9136">MPEKQRRNTGNGSTSENFVIVTAGLSVQPDVVTNLSKKQLTASQIRVLSKGLKFVPTRRVIDRVKLLTDVITWERRMRLR</sequence>
<protein>
    <submittedName>
        <fullName evidence="1">Uncharacterized protein</fullName>
    </submittedName>
</protein>